<dbReference type="STRING" id="1437425.CSEC_2391"/>
<dbReference type="CDD" id="cd00487">
    <property type="entry name" value="Pep_deformylase"/>
    <property type="match status" value="1"/>
</dbReference>
<dbReference type="EMBL" id="CCEJ010000014">
    <property type="protein sequence ID" value="CDR35197.1"/>
    <property type="molecule type" value="Genomic_DNA"/>
</dbReference>
<dbReference type="SUPFAM" id="SSF56420">
    <property type="entry name" value="Peptide deformylase"/>
    <property type="match status" value="1"/>
</dbReference>
<comment type="similarity">
    <text evidence="1 2">Belongs to the polypeptide deformylase family.</text>
</comment>
<gene>
    <name evidence="3" type="primary">def5</name>
    <name evidence="2" type="synonym">def</name>
    <name evidence="3" type="ORF">CSEC_2391</name>
</gene>
<comment type="caution">
    <text evidence="3">The sequence shown here is derived from an EMBL/GenBank/DDBJ whole genome shotgun (WGS) entry which is preliminary data.</text>
</comment>
<organism evidence="3 4">
    <name type="scientific">Candidatus Criblamydia sequanensis CRIB-18</name>
    <dbReference type="NCBI Taxonomy" id="1437425"/>
    <lineage>
        <taxon>Bacteria</taxon>
        <taxon>Pseudomonadati</taxon>
        <taxon>Chlamydiota</taxon>
        <taxon>Chlamydiia</taxon>
        <taxon>Parachlamydiales</taxon>
        <taxon>Candidatus Criblamydiaceae</taxon>
        <taxon>Candidatus Criblamydia</taxon>
    </lineage>
</organism>
<dbReference type="PANTHER" id="PTHR10458:SF22">
    <property type="entry name" value="PEPTIDE DEFORMYLASE"/>
    <property type="match status" value="1"/>
</dbReference>
<protein>
    <recommendedName>
        <fullName evidence="2">Peptide deformylase</fullName>
        <shortName evidence="2">PDF</shortName>
        <ecNumber evidence="2">3.5.1.88</ecNumber>
    </recommendedName>
    <alternativeName>
        <fullName evidence="2">Polypeptide deformylase</fullName>
    </alternativeName>
</protein>
<feature type="active site" evidence="2">
    <location>
        <position position="141"/>
    </location>
</feature>
<dbReference type="Proteomes" id="UP000031552">
    <property type="component" value="Unassembled WGS sequence"/>
</dbReference>
<feature type="binding site" evidence="2">
    <location>
        <position position="98"/>
    </location>
    <ligand>
        <name>Fe cation</name>
        <dbReference type="ChEBI" id="CHEBI:24875"/>
    </ligand>
</feature>
<dbReference type="HAMAP" id="MF_00163">
    <property type="entry name" value="Pep_deformylase"/>
    <property type="match status" value="1"/>
</dbReference>
<keyword evidence="2" id="KW-0479">Metal-binding</keyword>
<comment type="catalytic activity">
    <reaction evidence="2">
        <text>N-terminal N-formyl-L-methionyl-[peptide] + H2O = N-terminal L-methionyl-[peptide] + formate</text>
        <dbReference type="Rhea" id="RHEA:24420"/>
        <dbReference type="Rhea" id="RHEA-COMP:10639"/>
        <dbReference type="Rhea" id="RHEA-COMP:10640"/>
        <dbReference type="ChEBI" id="CHEBI:15377"/>
        <dbReference type="ChEBI" id="CHEBI:15740"/>
        <dbReference type="ChEBI" id="CHEBI:49298"/>
        <dbReference type="ChEBI" id="CHEBI:64731"/>
        <dbReference type="EC" id="3.5.1.88"/>
    </reaction>
</comment>
<dbReference type="GO" id="GO:0006412">
    <property type="term" value="P:translation"/>
    <property type="evidence" value="ECO:0007669"/>
    <property type="project" value="UniProtKB-UniRule"/>
</dbReference>
<dbReference type="NCBIfam" id="NF001159">
    <property type="entry name" value="PRK00150.1-3"/>
    <property type="match status" value="1"/>
</dbReference>
<dbReference type="GO" id="GO:0042586">
    <property type="term" value="F:peptide deformylase activity"/>
    <property type="evidence" value="ECO:0007669"/>
    <property type="project" value="UniProtKB-UniRule"/>
</dbReference>
<name>A0A090D0W9_9BACT</name>
<evidence type="ECO:0000256" key="1">
    <source>
        <dbReference type="ARBA" id="ARBA00010759"/>
    </source>
</evidence>
<dbReference type="Pfam" id="PF01327">
    <property type="entry name" value="Pep_deformylase"/>
    <property type="match status" value="1"/>
</dbReference>
<feature type="binding site" evidence="2">
    <location>
        <position position="144"/>
    </location>
    <ligand>
        <name>Fe cation</name>
        <dbReference type="ChEBI" id="CHEBI:24875"/>
    </ligand>
</feature>
<evidence type="ECO:0000256" key="2">
    <source>
        <dbReference type="HAMAP-Rule" id="MF_00163"/>
    </source>
</evidence>
<dbReference type="AlphaFoldDB" id="A0A090D0W9"/>
<sequence>MRLPIAYLGNPVLRKKCKPVQGITKDVQELVQNLIDTMEAENGIGLAAPQISSTLRVFVTCVPKYLENGEVEPGIIRVFINPEILSVSQETIAFNEGCISVPGIRGKVERPFMIRVKALNFEGQEFIEEYQGLEAVCILHENDHINGVLFFDRIHGKERDEMEPILKEIKKNFSKKPDSKK</sequence>
<evidence type="ECO:0000313" key="3">
    <source>
        <dbReference type="EMBL" id="CDR35197.1"/>
    </source>
</evidence>
<proteinExistence type="inferred from homology"/>
<dbReference type="InterPro" id="IPR023635">
    <property type="entry name" value="Peptide_deformylase"/>
</dbReference>
<reference evidence="3" key="1">
    <citation type="submission" date="2013-12" db="EMBL/GenBank/DDBJ databases">
        <authorList>
            <person name="Linke B."/>
        </authorList>
    </citation>
    <scope>NUCLEOTIDE SEQUENCE [LARGE SCALE GENOMIC DNA]</scope>
    <source>
        <strain evidence="3">CRIB-18</strain>
    </source>
</reference>
<keyword evidence="4" id="KW-1185">Reference proteome</keyword>
<keyword evidence="2" id="KW-0408">Iron</keyword>
<dbReference type="PRINTS" id="PR01576">
    <property type="entry name" value="PDEFORMYLASE"/>
</dbReference>
<comment type="cofactor">
    <cofactor evidence="2">
        <name>Fe(2+)</name>
        <dbReference type="ChEBI" id="CHEBI:29033"/>
    </cofactor>
    <text evidence="2">Binds 1 Fe(2+) ion.</text>
</comment>
<comment type="function">
    <text evidence="2">Removes the formyl group from the N-terminal Met of newly synthesized proteins. Requires at least a dipeptide for an efficient rate of reaction. N-terminal L-methionine is a prerequisite for activity but the enzyme has broad specificity at other positions.</text>
</comment>
<dbReference type="InterPro" id="IPR036821">
    <property type="entry name" value="Peptide_deformylase_sf"/>
</dbReference>
<evidence type="ECO:0000313" key="4">
    <source>
        <dbReference type="Proteomes" id="UP000031552"/>
    </source>
</evidence>
<dbReference type="Gene3D" id="3.90.45.10">
    <property type="entry name" value="Peptide deformylase"/>
    <property type="match status" value="1"/>
</dbReference>
<accession>A0A090D0W9</accession>
<dbReference type="GO" id="GO:0046872">
    <property type="term" value="F:metal ion binding"/>
    <property type="evidence" value="ECO:0007669"/>
    <property type="project" value="UniProtKB-KW"/>
</dbReference>
<dbReference type="OrthoDB" id="9784988at2"/>
<keyword evidence="2 3" id="KW-0378">Hydrolase</keyword>
<keyword evidence="2" id="KW-0648">Protein biosynthesis</keyword>
<reference evidence="3" key="2">
    <citation type="submission" date="2014-09" db="EMBL/GenBank/DDBJ databases">
        <title>Criblamydia sequanensis harbors a mega-plasmid encoding arsenite resistance.</title>
        <authorList>
            <person name="Bertelli C."/>
            <person name="Goesmann A."/>
            <person name="Greub G."/>
        </authorList>
    </citation>
    <scope>NUCLEOTIDE SEQUENCE [LARGE SCALE GENOMIC DNA]</scope>
    <source>
        <strain evidence="3">CRIB-18</strain>
    </source>
</reference>
<dbReference type="PANTHER" id="PTHR10458">
    <property type="entry name" value="PEPTIDE DEFORMYLASE"/>
    <property type="match status" value="1"/>
</dbReference>
<dbReference type="NCBIfam" id="TIGR00079">
    <property type="entry name" value="pept_deformyl"/>
    <property type="match status" value="1"/>
</dbReference>
<dbReference type="EC" id="3.5.1.88" evidence="2"/>
<feature type="binding site" evidence="2">
    <location>
        <position position="140"/>
    </location>
    <ligand>
        <name>Fe cation</name>
        <dbReference type="ChEBI" id="CHEBI:24875"/>
    </ligand>
</feature>
<dbReference type="RefSeq" id="WP_041018747.1">
    <property type="nucleotide sequence ID" value="NZ_CCEJ010000014.1"/>
</dbReference>
<dbReference type="eggNOG" id="COG0242">
    <property type="taxonomic scope" value="Bacteria"/>
</dbReference>
<dbReference type="PIRSF" id="PIRSF004749">
    <property type="entry name" value="Pep_def"/>
    <property type="match status" value="1"/>
</dbReference>